<evidence type="ECO:0000256" key="1">
    <source>
        <dbReference type="SAM" id="MobiDB-lite"/>
    </source>
</evidence>
<proteinExistence type="evidence at protein level"/>
<dbReference type="Ensembl" id="ENSMUST00000205075.2">
    <property type="protein sequence ID" value="ENSMUSP00000145089.2"/>
    <property type="gene ID" value="ENSMUSG00000045009.10"/>
</dbReference>
<dbReference type="MGI" id="MGI:2444810">
    <property type="gene designation" value="Prrt3"/>
</dbReference>
<dbReference type="ProteomicsDB" id="336607"/>
<reference evidence="8" key="10">
    <citation type="journal article" date="2010" name="Cell">
        <title>A tissue-specific atlas of mouse protein phosphorylation and expression.</title>
        <authorList>
            <person name="Huttlin E.L."/>
            <person name="Jedrychowski M.P."/>
            <person name="Elias J.E."/>
            <person name="Goswami T."/>
            <person name="Rad R."/>
            <person name="Beausoleil S.A."/>
            <person name="Villen J."/>
            <person name="Haas W."/>
            <person name="Sowa M.E."/>
            <person name="Gygi S.P."/>
        </authorList>
    </citation>
    <scope>IDENTIFICATION BY MASS SPECTROMETRY [LARGE SCALE ANALYSIS]</scope>
</reference>
<dbReference type="ExpressionAtlas" id="Q8BG44">
    <property type="expression patterns" value="baseline and differential"/>
</dbReference>
<reference evidence="4" key="11">
    <citation type="journal article" date="2011" name="PLoS Biol.">
        <title>Modernizing reference genome assemblies.</title>
        <authorList>
            <person name="Church D.M."/>
            <person name="Schneider V.A."/>
            <person name="Graves T."/>
            <person name="Auger K."/>
            <person name="Cunningham F."/>
            <person name="Bouk N."/>
            <person name="Chen H.C."/>
            <person name="Agarwala R."/>
            <person name="McLaren W.M."/>
            <person name="Ritchie G.R."/>
            <person name="Albracht D."/>
            <person name="Kremitzki M."/>
            <person name="Rock S."/>
            <person name="Kotkiewicz H."/>
            <person name="Kremitzki C."/>
            <person name="Wollam A."/>
            <person name="Trani L."/>
            <person name="Fulton L."/>
            <person name="Fulton R."/>
            <person name="Matthews L."/>
            <person name="Whitehead S."/>
            <person name="Chow W."/>
            <person name="Torrance J."/>
            <person name="Dunn M."/>
            <person name="Harden G."/>
            <person name="Threadgold G."/>
            <person name="Wood J."/>
            <person name="Collins J."/>
            <person name="Heath P."/>
            <person name="Griffiths G."/>
            <person name="Pelan S."/>
            <person name="Grafham D."/>
            <person name="Eichler E.E."/>
            <person name="Weinstock G."/>
            <person name="Mardis E.R."/>
            <person name="Wilson R.K."/>
            <person name="Howe K."/>
            <person name="Flicek P."/>
            <person name="Hubbard T."/>
        </authorList>
    </citation>
    <scope>NUCLEOTIDE SEQUENCE [LARGE SCALE GENOMIC DNA]</scope>
    <source>
        <strain evidence="4">C57BL/6J</strain>
    </source>
</reference>
<reference evidence="3" key="7">
    <citation type="journal article" date="2005" name="Science">
        <title>The Transcriptional Landscape of the Mammalian Genome.</title>
        <authorList>
            <consortium name="The FANTOM Consortium"/>
            <consortium name="Riken Genome Exploration Research Group and Genome Science Group (Genome Network Project Core Group)"/>
        </authorList>
    </citation>
    <scope>NUCLEOTIDE SEQUENCE</scope>
    <source>
        <strain evidence="3">C57BL/6J</strain>
        <tissue evidence="3">Corpora quadrigemina</tissue>
    </source>
</reference>
<evidence type="ECO:0007829" key="7">
    <source>
        <dbReference type="ProteomicsDB" id="Q8BG44"/>
    </source>
</evidence>
<evidence type="ECO:0000313" key="3">
    <source>
        <dbReference type="EMBL" id="BAC32391.1"/>
    </source>
</evidence>
<reference evidence="3" key="3">
    <citation type="journal article" date="2000" name="Genome Res.">
        <title>RIKEN integrated sequence analysis (RISA) system--384-format sequencing pipeline with 384 multicapillary sequencer.</title>
        <authorList>
            <person name="Shibata K."/>
            <person name="Itoh M."/>
            <person name="Aizawa K."/>
            <person name="Nagaoka S."/>
            <person name="Sasaki N."/>
            <person name="Carninci P."/>
            <person name="Konno H."/>
            <person name="Akiyama J."/>
            <person name="Nishi K."/>
            <person name="Kitsunai T."/>
            <person name="Tashiro H."/>
            <person name="Itoh M."/>
            <person name="Sumi N."/>
            <person name="Ishii Y."/>
            <person name="Nakamura S."/>
            <person name="Hazama M."/>
            <person name="Nishine T."/>
            <person name="Harada A."/>
            <person name="Yamamoto R."/>
            <person name="Matsumoto H."/>
            <person name="Sakaguchi S."/>
            <person name="Ikegami T."/>
            <person name="Kashiwagi K."/>
            <person name="Fujiwake S."/>
            <person name="Inoue K."/>
            <person name="Togawa Y."/>
            <person name="Izawa M."/>
            <person name="Ohara E."/>
            <person name="Watahiki M."/>
            <person name="Yoneda Y."/>
            <person name="Ishikawa T."/>
            <person name="Ozawa K."/>
            <person name="Tanaka T."/>
            <person name="Matsuura S."/>
            <person name="Kawai J."/>
            <person name="Okazaki Y."/>
            <person name="Muramatsu M."/>
            <person name="Inoue Y."/>
            <person name="Kira A."/>
            <person name="Hayashizaki Y."/>
        </authorList>
    </citation>
    <scope>NUCLEOTIDE SEQUENCE</scope>
    <source>
        <strain evidence="3">C57BL/6J</strain>
        <tissue evidence="3">Corpora quadrigemina</tissue>
    </source>
</reference>
<dbReference type="AlphaFoldDB" id="Q8BG44"/>
<accession>Q8BG44</accession>
<name>Q8BG44_MOUSE</name>
<feature type="compositionally biased region" description="Polar residues" evidence="1">
    <location>
        <begin position="364"/>
        <end position="373"/>
    </location>
</feature>
<dbReference type="Proteomes" id="UP000000589">
    <property type="component" value="Chromosome 6"/>
</dbReference>
<feature type="compositionally biased region" description="Polar residues" evidence="1">
    <location>
        <begin position="290"/>
        <end position="300"/>
    </location>
</feature>
<dbReference type="Bgee" id="ENSMUSG00000045009">
    <property type="expression patterns" value="Expressed in lateral geniculate body and 95 other cell types or tissues"/>
</dbReference>
<feature type="signal peptide" evidence="2">
    <location>
        <begin position="1"/>
        <end position="27"/>
    </location>
</feature>
<evidence type="ECO:0000313" key="5">
    <source>
        <dbReference type="MGI" id="MGI:2444810"/>
    </source>
</evidence>
<dbReference type="Antibodypedia" id="25871">
    <property type="antibodies" value="25 antibodies from 10 providers"/>
</dbReference>
<evidence type="ECO:0000256" key="2">
    <source>
        <dbReference type="SAM" id="SignalP"/>
    </source>
</evidence>
<feature type="region of interest" description="Disordered" evidence="1">
    <location>
        <begin position="272"/>
        <end position="417"/>
    </location>
</feature>
<reference evidence="3" key="8">
    <citation type="journal article" date="2005" name="Science">
        <title>Antisense Transcription in the Mammalian Transcriptome.</title>
        <authorList>
            <consortium name="RIKEN Genome Exploration Research Group and Genome Science Group (Genome Network Project Core Group) and the FANTOM Consortium"/>
        </authorList>
    </citation>
    <scope>NUCLEOTIDE SEQUENCE</scope>
    <source>
        <strain evidence="3">C57BL/6J</strain>
        <tissue evidence="3">Corpora quadrigemina</tissue>
    </source>
</reference>
<reference evidence="3" key="4">
    <citation type="journal article" date="2001" name="Nature">
        <title>Functional annotation of a full-length mouse cDNA collection.</title>
        <authorList>
            <consortium name="The RIKEN Genome Exploration Research Group Phase II Team and the FANTOM Consortium"/>
        </authorList>
    </citation>
    <scope>NUCLEOTIDE SEQUENCE</scope>
    <source>
        <strain evidence="3">C57BL/6J</strain>
        <tissue evidence="3">Corpora quadrigemina</tissue>
    </source>
</reference>
<evidence type="ECO:0000313" key="6">
    <source>
        <dbReference type="Proteomes" id="UP000000589"/>
    </source>
</evidence>
<evidence type="ECO:0007829" key="8">
    <source>
        <dbReference type="PubMed" id="21183079"/>
    </source>
</evidence>
<feature type="region of interest" description="Disordered" evidence="1">
    <location>
        <begin position="114"/>
        <end position="137"/>
    </location>
</feature>
<protein>
    <submittedName>
        <fullName evidence="4">Proline-rich transmembrane protein 3</fullName>
    </submittedName>
</protein>
<reference evidence="3" key="5">
    <citation type="submission" date="2001-07" db="EMBL/GenBank/DDBJ databases">
        <authorList>
            <person name="Adachi J."/>
            <person name="Aizawa K."/>
            <person name="Akimura T."/>
            <person name="Arakawa T."/>
            <person name="Bono H."/>
            <person name="Carninci P."/>
            <person name="Fukuda S."/>
            <person name="Furuno M."/>
            <person name="Hanagaki T."/>
            <person name="Hara A."/>
            <person name="Hashizume W."/>
            <person name="Hayashida K."/>
            <person name="Hayatsu N."/>
            <person name="Hiramoto K."/>
            <person name="Hiraoka T."/>
            <person name="Hirozane T."/>
            <person name="Hori F."/>
            <person name="Imotani K."/>
            <person name="Ishii Y."/>
            <person name="Itoh M."/>
            <person name="Kagawa I."/>
            <person name="Kasukawa T."/>
            <person name="Katoh H."/>
            <person name="Kawai J."/>
            <person name="Kojima Y."/>
            <person name="Kondo S."/>
            <person name="Konno H."/>
            <person name="Kouda M."/>
            <person name="Koya S."/>
            <person name="Kurihara C."/>
            <person name="Matsuyama T."/>
            <person name="Miyazaki A."/>
            <person name="Murata M."/>
            <person name="Nakamura M."/>
            <person name="Nishi K."/>
            <person name="Nomura K."/>
            <person name="Numazaki R."/>
            <person name="Ohno M."/>
            <person name="Ohsato N."/>
            <person name="Okazaki Y."/>
            <person name="Saito R."/>
            <person name="Saitoh H."/>
            <person name="Sakai C."/>
            <person name="Sakai K."/>
            <person name="Sakazume N."/>
            <person name="Sano H."/>
            <person name="Sasaki D."/>
            <person name="Shibata K."/>
            <person name="Shinagawa A."/>
            <person name="Shiraki T."/>
            <person name="Sogabe Y."/>
            <person name="Tagami M."/>
            <person name="Tagawa A."/>
            <person name="Takahashi F."/>
            <person name="Takaku-Akahira S."/>
            <person name="Takeda Y."/>
            <person name="Tanaka T."/>
            <person name="Tomaru A."/>
            <person name="Toya T."/>
            <person name="Yasunishi A."/>
            <person name="Muramatsu M."/>
            <person name="Hayashizaki Y."/>
        </authorList>
    </citation>
    <scope>NUCLEOTIDE SEQUENCE</scope>
    <source>
        <strain evidence="3">C57BL/6J</strain>
        <tissue evidence="3">Corpora quadrigemina</tissue>
    </source>
</reference>
<keyword evidence="6" id="KW-1185">Reference proteome</keyword>
<feature type="chain" id="PRO_5015099020" evidence="2">
    <location>
        <begin position="28"/>
        <end position="417"/>
    </location>
</feature>
<feature type="compositionally biased region" description="Basic and acidic residues" evidence="1">
    <location>
        <begin position="407"/>
        <end position="417"/>
    </location>
</feature>
<feature type="compositionally biased region" description="Low complexity" evidence="1">
    <location>
        <begin position="239"/>
        <end position="252"/>
    </location>
</feature>
<dbReference type="PANTHER" id="PTHR47400">
    <property type="entry name" value="PROLINE-RICH TRANSMEMBRANE PROTEIN 3"/>
    <property type="match status" value="1"/>
</dbReference>
<organism evidence="3">
    <name type="scientific">Mus musculus</name>
    <name type="common">Mouse</name>
    <dbReference type="NCBI Taxonomy" id="10090"/>
    <lineage>
        <taxon>Eukaryota</taxon>
        <taxon>Metazoa</taxon>
        <taxon>Chordata</taxon>
        <taxon>Craniata</taxon>
        <taxon>Vertebrata</taxon>
        <taxon>Euteleostomi</taxon>
        <taxon>Mammalia</taxon>
        <taxon>Eutheria</taxon>
        <taxon>Euarchontoglires</taxon>
        <taxon>Glires</taxon>
        <taxon>Rodentia</taxon>
        <taxon>Myomorpha</taxon>
        <taxon>Muroidea</taxon>
        <taxon>Muridae</taxon>
        <taxon>Murinae</taxon>
        <taxon>Mus</taxon>
        <taxon>Mus</taxon>
    </lineage>
</organism>
<dbReference type="VEuPathDB" id="HostDB:ENSMUSG00000045009"/>
<dbReference type="EMBL" id="AK045678">
    <property type="protein sequence ID" value="BAC32455.1"/>
    <property type="molecule type" value="mRNA"/>
</dbReference>
<dbReference type="GeneTree" id="ENSGT00730000111360"/>
<sequence>MAPSPQACTSPLLLLLLPCLGAGPALGRGLPRPLENSEPHMIPSESQTFDLFWEKLRNESSWHSGDPQARAEGPKKPADPYLGPALHGPKAAPGVQGERLLRADDLQLARAFTSQGWTGPPDSQELLEPEAPEPHPVRAPRLTLVTTTPSSLLSAAILSTASQKPGGTAGQQPARNEELIMVKAETHITQASPWDFQGSSHTPVPETDAVRTLVLGKQGGHEQGFQEAVQGPLLTQQDPVVPGVGSTPPVKVESTPEPGAQLDLALVRSLPLPEGLPAEPPKTGAGDTWEVSSLGPQPEQTDLLGGQDSPAPQPIPPSASDTSDGHLRPAVSSLNGADPISPQRVRGAMEAPGTPKSFIPDLPNSAQAANGTESPVRALQPGEATARGEGRETKNLCLVMGQGPGLNREKHPLKGIG</sequence>
<dbReference type="AGR" id="MGI:2444810"/>
<reference evidence="4" key="12">
    <citation type="submission" date="2025-05" db="UniProtKB">
        <authorList>
            <consortium name="Ensembl"/>
        </authorList>
    </citation>
    <scope>IDENTIFICATION</scope>
    <source>
        <strain evidence="4">C57BL/6J</strain>
    </source>
</reference>
<dbReference type="EMBL" id="AK045491">
    <property type="protein sequence ID" value="BAC32391.1"/>
    <property type="molecule type" value="mRNA"/>
</dbReference>
<dbReference type="UCSC" id="uc009dgs.2">
    <property type="organism name" value="mouse"/>
</dbReference>
<evidence type="ECO:0000313" key="4">
    <source>
        <dbReference type="Ensembl" id="ENSMUSP00000145089.2"/>
    </source>
</evidence>
<reference evidence="4 6" key="9">
    <citation type="journal article" date="2009" name="PLoS Biol.">
        <title>Lineage-specific biology revealed by a finished genome assembly of the mouse.</title>
        <authorList>
            <consortium name="Mouse Genome Sequencing Consortium"/>
            <person name="Church D.M."/>
            <person name="Goodstadt L."/>
            <person name="Hillier L.W."/>
            <person name="Zody M.C."/>
            <person name="Goldstein S."/>
            <person name="She X."/>
            <person name="Bult C.J."/>
            <person name="Agarwala R."/>
            <person name="Cherry J.L."/>
            <person name="DiCuccio M."/>
            <person name="Hlavina W."/>
            <person name="Kapustin Y."/>
            <person name="Meric P."/>
            <person name="Maglott D."/>
            <person name="Birtle Z."/>
            <person name="Marques A.C."/>
            <person name="Graves T."/>
            <person name="Zhou S."/>
            <person name="Teague B."/>
            <person name="Potamousis K."/>
            <person name="Churas C."/>
            <person name="Place M."/>
            <person name="Herschleb J."/>
            <person name="Runnheim R."/>
            <person name="Forrest D."/>
            <person name="Amos-Landgraf J."/>
            <person name="Schwartz D.C."/>
            <person name="Cheng Z."/>
            <person name="Lindblad-Toh K."/>
            <person name="Eichler E.E."/>
            <person name="Ponting C.P."/>
        </authorList>
    </citation>
    <scope>NUCLEOTIDE SEQUENCE [LARGE SCALE GENOMIC DNA]</scope>
    <source>
        <strain evidence="4 6">C57BL/6J</strain>
    </source>
</reference>
<reference evidence="3" key="1">
    <citation type="journal article" date="1999" name="Methods Enzymol.">
        <title>High-efficiency full-length cDNA cloning.</title>
        <authorList>
            <person name="Carninci P."/>
            <person name="Hayashizaki Y."/>
        </authorList>
    </citation>
    <scope>NUCLEOTIDE SEQUENCE</scope>
    <source>
        <strain evidence="3">C57BL/6J</strain>
        <tissue evidence="3">Corpora quadrigemina</tissue>
    </source>
</reference>
<feature type="region of interest" description="Disordered" evidence="1">
    <location>
        <begin position="60"/>
        <end position="94"/>
    </location>
</feature>
<keyword evidence="7" id="KW-1267">Proteomics identification</keyword>
<dbReference type="InterPro" id="IPR043242">
    <property type="entry name" value="PRRT3"/>
</dbReference>
<reference evidence="3" key="6">
    <citation type="journal article" date="2002" name="Nature">
        <title>Analysis of the mouse transcriptome based on functional annotation of 60,770 full-length cDNAs.</title>
        <authorList>
            <consortium name="The FANTOM Consortium and the RIKEN Genome Exploration Research Group Phase I and II Team"/>
        </authorList>
    </citation>
    <scope>NUCLEOTIDE SEQUENCE</scope>
    <source>
        <strain evidence="3">C57BL/6J</strain>
        <tissue evidence="3">Corpora quadrigemina</tissue>
    </source>
</reference>
<dbReference type="Ensembl" id="ENSMUST00000205170.2">
    <property type="protein sequence ID" value="ENSMUSP00000145183.2"/>
    <property type="gene ID" value="ENSMUSG00000045009.10"/>
</dbReference>
<reference evidence="3" key="2">
    <citation type="journal article" date="2000" name="Genome Res.">
        <title>Normalization and subtraction of cap-trapper-selected cDNAs to prepare full-length cDNA libraries for rapid discovery of new genes.</title>
        <authorList>
            <person name="Carninci P."/>
            <person name="Shibata Y."/>
            <person name="Hayatsu N."/>
            <person name="Sugahara Y."/>
            <person name="Shibata K."/>
            <person name="Itoh M."/>
            <person name="Konno H."/>
            <person name="Okazaki Y."/>
            <person name="Muramatsu M."/>
            <person name="Hayashizaki Y."/>
        </authorList>
    </citation>
    <scope>NUCLEOTIDE SEQUENCE</scope>
    <source>
        <strain evidence="3">C57BL/6J</strain>
        <tissue evidence="3">Corpora quadrigemina</tissue>
    </source>
</reference>
<feature type="region of interest" description="Disordered" evidence="1">
    <location>
        <begin position="236"/>
        <end position="256"/>
    </location>
</feature>
<gene>
    <name evidence="4 5" type="primary">Prrt3</name>
</gene>
<keyword evidence="2" id="KW-0732">Signal</keyword>
<dbReference type="PANTHER" id="PTHR47400:SF1">
    <property type="entry name" value="PROLINE-RICH TRANSMEMBRANE PROTEIN 3"/>
    <property type="match status" value="1"/>
</dbReference>